<dbReference type="PANTHER" id="PTHR10555">
    <property type="entry name" value="SORTING NEXIN"/>
    <property type="match status" value="1"/>
</dbReference>
<name>A0A8S1K2L7_PARPR</name>
<protein>
    <recommendedName>
        <fullName evidence="3">PX domain-containing protein</fullName>
    </recommendedName>
</protein>
<dbReference type="OMA" id="YSYEQIQ"/>
<dbReference type="Pfam" id="PF00787">
    <property type="entry name" value="PX"/>
    <property type="match status" value="1"/>
</dbReference>
<organism evidence="4 5">
    <name type="scientific">Paramecium primaurelia</name>
    <dbReference type="NCBI Taxonomy" id="5886"/>
    <lineage>
        <taxon>Eukaryota</taxon>
        <taxon>Sar</taxon>
        <taxon>Alveolata</taxon>
        <taxon>Ciliophora</taxon>
        <taxon>Intramacronucleata</taxon>
        <taxon>Oligohymenophorea</taxon>
        <taxon>Peniculida</taxon>
        <taxon>Parameciidae</taxon>
        <taxon>Paramecium</taxon>
    </lineage>
</organism>
<dbReference type="GO" id="GO:0035091">
    <property type="term" value="F:phosphatidylinositol binding"/>
    <property type="evidence" value="ECO:0007669"/>
    <property type="project" value="InterPro"/>
</dbReference>
<feature type="region of interest" description="Disordered" evidence="2">
    <location>
        <begin position="136"/>
        <end position="158"/>
    </location>
</feature>
<dbReference type="AlphaFoldDB" id="A0A8S1K2L7"/>
<dbReference type="PROSITE" id="PS50195">
    <property type="entry name" value="PX"/>
    <property type="match status" value="1"/>
</dbReference>
<dbReference type="InterPro" id="IPR001683">
    <property type="entry name" value="PX_dom"/>
</dbReference>
<evidence type="ECO:0000256" key="1">
    <source>
        <dbReference type="SAM" id="Coils"/>
    </source>
</evidence>
<dbReference type="EMBL" id="CAJJDM010000010">
    <property type="protein sequence ID" value="CAD8048889.1"/>
    <property type="molecule type" value="Genomic_DNA"/>
</dbReference>
<evidence type="ECO:0000259" key="3">
    <source>
        <dbReference type="PROSITE" id="PS50195"/>
    </source>
</evidence>
<dbReference type="PANTHER" id="PTHR10555:SF170">
    <property type="entry name" value="FI18122P1"/>
    <property type="match status" value="1"/>
</dbReference>
<keyword evidence="5" id="KW-1185">Reference proteome</keyword>
<reference evidence="4" key="1">
    <citation type="submission" date="2021-01" db="EMBL/GenBank/DDBJ databases">
        <authorList>
            <consortium name="Genoscope - CEA"/>
            <person name="William W."/>
        </authorList>
    </citation>
    <scope>NUCLEOTIDE SEQUENCE</scope>
</reference>
<evidence type="ECO:0000313" key="4">
    <source>
        <dbReference type="EMBL" id="CAD8048889.1"/>
    </source>
</evidence>
<dbReference type="GO" id="GO:0005768">
    <property type="term" value="C:endosome"/>
    <property type="evidence" value="ECO:0007669"/>
    <property type="project" value="TreeGrafter"/>
</dbReference>
<evidence type="ECO:0000256" key="2">
    <source>
        <dbReference type="SAM" id="MobiDB-lite"/>
    </source>
</evidence>
<dbReference type="CDD" id="cd06093">
    <property type="entry name" value="PX_domain"/>
    <property type="match status" value="1"/>
</dbReference>
<gene>
    <name evidence="4" type="ORF">PPRIM_AZ9-3.1.T0130123</name>
</gene>
<evidence type="ECO:0000313" key="5">
    <source>
        <dbReference type="Proteomes" id="UP000688137"/>
    </source>
</evidence>
<feature type="coiled-coil region" evidence="1">
    <location>
        <begin position="472"/>
        <end position="499"/>
    </location>
</feature>
<accession>A0A8S1K2L7</accession>
<sequence>MFELNQNDLRSYQEKYDKVVKAKLVLDFKQTKNLLIGQFSITDDQANLILKKVFFGQNSDVLNKEGFFTALRYVQCLQNQVNIETCNINTIKLQFPLRVNSKVNLKKSFQVISHEDPLDKSMIALQNLQNLIKDPASQERQRSQIHQEARNNQTKQIQKDEGNIEQQNKIVEEVQQFGQIFQPKIETNINQNFIFEQQILKVNLESNAQLMQSEQHLITEFGVIDIDYNKNSKQQQKSIVDSIQSNQLLQDINQTQKQEVNAKPNDIKENLPDIIEINEDDDSQYLNRDQSKDIYVWIPSYQSYKEGPFLQTYYTYTVCSEILTDPFNRQYSKFQVQRRYTDFKMLQQYFTKSKLGDIIPSLPEKEGVIASLKNMVVENCQFISQRQEQLQLFLQSLTKYKDDSILLSFLSIDKKFDQILKEIKFSKADNLDEDTFLPDPDEFTRKQKLKEIIIGKSLVDLIDYFKGEKEIEAKFQEEYRQVQNHYKNLQNKKQELSKFKQCLNQFYDPIEKFSSINQLSTTQIISDENIRQVQDTQRLFQANYYKHQNLILSQITQIEFQLNSLTYSYEQIQKQIYKWFAEKKRLREEKISNKIEIQKNDSEEGRLQFVISKTNETLIKLVKQITEDLKGLLKDFVEELTQI</sequence>
<comment type="caution">
    <text evidence="4">The sequence shown here is derived from an EMBL/GenBank/DDBJ whole genome shotgun (WGS) entry which is preliminary data.</text>
</comment>
<feature type="compositionally biased region" description="Basic and acidic residues" evidence="2">
    <location>
        <begin position="136"/>
        <end position="149"/>
    </location>
</feature>
<keyword evidence="1" id="KW-0175">Coiled coil</keyword>
<feature type="domain" description="PX" evidence="3">
    <location>
        <begin position="294"/>
        <end position="423"/>
    </location>
</feature>
<dbReference type="Proteomes" id="UP000688137">
    <property type="component" value="Unassembled WGS sequence"/>
</dbReference>
<proteinExistence type="predicted"/>